<proteinExistence type="predicted"/>
<reference evidence="1 2" key="1">
    <citation type="submission" date="2019-07" db="EMBL/GenBank/DDBJ databases">
        <title>Whole genome shotgun sequence of Aneurinibacillus danicus NBRC 102444.</title>
        <authorList>
            <person name="Hosoyama A."/>
            <person name="Uohara A."/>
            <person name="Ohji S."/>
            <person name="Ichikawa N."/>
        </authorList>
    </citation>
    <scope>NUCLEOTIDE SEQUENCE [LARGE SCALE GENOMIC DNA]</scope>
    <source>
        <strain evidence="1 2">NBRC 102444</strain>
    </source>
</reference>
<dbReference type="RefSeq" id="WP_146808901.1">
    <property type="nucleotide sequence ID" value="NZ_BJXX01000047.1"/>
</dbReference>
<dbReference type="Proteomes" id="UP000321157">
    <property type="component" value="Unassembled WGS sequence"/>
</dbReference>
<evidence type="ECO:0000313" key="2">
    <source>
        <dbReference type="Proteomes" id="UP000321157"/>
    </source>
</evidence>
<dbReference type="AlphaFoldDB" id="A0A511V790"/>
<accession>A0A511V790</accession>
<dbReference type="OrthoDB" id="9854387at2"/>
<keyword evidence="2" id="KW-1185">Reference proteome</keyword>
<sequence length="166" mass="19763">MDQTRFAYNGTPDEYVKYIRQVLFRYQTHFEDIWRAVGQLKAQRIEKIKWSLSLGGYSIVQAKKSIAECSFPLRFKDGSVFTFGQTIHYEQGICWIEESVIRFIKVDSSQQVQYLFHYDSVMDVPDHPDHHLQFEYDPTITTPRFNIYRYESIESVLEMIVRDEVV</sequence>
<name>A0A511V790_9BACL</name>
<evidence type="ECO:0000313" key="1">
    <source>
        <dbReference type="EMBL" id="GEN33573.1"/>
    </source>
</evidence>
<comment type="caution">
    <text evidence="1">The sequence shown here is derived from an EMBL/GenBank/DDBJ whole genome shotgun (WGS) entry which is preliminary data.</text>
</comment>
<gene>
    <name evidence="1" type="ORF">ADA01nite_10330</name>
</gene>
<organism evidence="1 2">
    <name type="scientific">Aneurinibacillus danicus</name>
    <dbReference type="NCBI Taxonomy" id="267746"/>
    <lineage>
        <taxon>Bacteria</taxon>
        <taxon>Bacillati</taxon>
        <taxon>Bacillota</taxon>
        <taxon>Bacilli</taxon>
        <taxon>Bacillales</taxon>
        <taxon>Paenibacillaceae</taxon>
        <taxon>Aneurinibacillus group</taxon>
        <taxon>Aneurinibacillus</taxon>
    </lineage>
</organism>
<protein>
    <submittedName>
        <fullName evidence="1">Uncharacterized protein</fullName>
    </submittedName>
</protein>
<dbReference type="EMBL" id="BJXX01000047">
    <property type="protein sequence ID" value="GEN33573.1"/>
    <property type="molecule type" value="Genomic_DNA"/>
</dbReference>